<proteinExistence type="predicted"/>
<gene>
    <name evidence="2" type="ORF">KOW79_007955</name>
</gene>
<feature type="compositionally biased region" description="Low complexity" evidence="1">
    <location>
        <begin position="60"/>
        <end position="69"/>
    </location>
</feature>
<protein>
    <submittedName>
        <fullName evidence="2">Uncharacterized protein</fullName>
    </submittedName>
</protein>
<dbReference type="Proteomes" id="UP000824219">
    <property type="component" value="Linkage Group LG09"/>
</dbReference>
<organism evidence="2 3">
    <name type="scientific">Hemibagrus wyckioides</name>
    <dbReference type="NCBI Taxonomy" id="337641"/>
    <lineage>
        <taxon>Eukaryota</taxon>
        <taxon>Metazoa</taxon>
        <taxon>Chordata</taxon>
        <taxon>Craniata</taxon>
        <taxon>Vertebrata</taxon>
        <taxon>Euteleostomi</taxon>
        <taxon>Actinopterygii</taxon>
        <taxon>Neopterygii</taxon>
        <taxon>Teleostei</taxon>
        <taxon>Ostariophysi</taxon>
        <taxon>Siluriformes</taxon>
        <taxon>Bagridae</taxon>
        <taxon>Hemibagrus</taxon>
    </lineage>
</organism>
<evidence type="ECO:0000313" key="3">
    <source>
        <dbReference type="Proteomes" id="UP000824219"/>
    </source>
</evidence>
<sequence>MKAIRMKYDADDGPGVDMEMTRNLPSFHNRICPDENLELVRFLRQSGHGVRWELPERSGRSSSSGTRGAWRGGQRRRQEIAGSYCLTASVKGRHCSCSACDPGLRSARLRGRH</sequence>
<feature type="region of interest" description="Disordered" evidence="1">
    <location>
        <begin position="54"/>
        <end position="76"/>
    </location>
</feature>
<evidence type="ECO:0000313" key="2">
    <source>
        <dbReference type="EMBL" id="KAG7328011.1"/>
    </source>
</evidence>
<accession>A0A9D3SKJ6</accession>
<evidence type="ECO:0000256" key="1">
    <source>
        <dbReference type="SAM" id="MobiDB-lite"/>
    </source>
</evidence>
<name>A0A9D3SKJ6_9TELE</name>
<reference evidence="2 3" key="1">
    <citation type="submission" date="2021-06" db="EMBL/GenBank/DDBJ databases">
        <title>Chromosome-level genome assembly of the red-tail catfish (Hemibagrus wyckioides).</title>
        <authorList>
            <person name="Shao F."/>
        </authorList>
    </citation>
    <scope>NUCLEOTIDE SEQUENCE [LARGE SCALE GENOMIC DNA]</scope>
    <source>
        <strain evidence="2">EC202008001</strain>
        <tissue evidence="2">Blood</tissue>
    </source>
</reference>
<dbReference type="AlphaFoldDB" id="A0A9D3SKJ6"/>
<dbReference type="EMBL" id="JAHKSW010000009">
    <property type="protein sequence ID" value="KAG7328011.1"/>
    <property type="molecule type" value="Genomic_DNA"/>
</dbReference>
<comment type="caution">
    <text evidence="2">The sequence shown here is derived from an EMBL/GenBank/DDBJ whole genome shotgun (WGS) entry which is preliminary data.</text>
</comment>
<keyword evidence="3" id="KW-1185">Reference proteome</keyword>